<evidence type="ECO:0000313" key="3">
    <source>
        <dbReference type="EMBL" id="PFG43662.1"/>
    </source>
</evidence>
<evidence type="ECO:0000313" key="4">
    <source>
        <dbReference type="Proteomes" id="UP000224130"/>
    </source>
</evidence>
<comment type="caution">
    <text evidence="3">The sequence shown here is derived from an EMBL/GenBank/DDBJ whole genome shotgun (WGS) entry which is preliminary data.</text>
</comment>
<name>A0A2A9EZB9_9MICO</name>
<dbReference type="Proteomes" id="UP000224130">
    <property type="component" value="Unassembled WGS sequence"/>
</dbReference>
<sequence length="536" mass="57929">MGEARPRRAPARLEGALARSRGAFGLPSLSLLHRREGPLVVALLSVIFAPGRVTVPTDQLHVEVDDLLADARAAGHEDVPDEPARALCSRWVAGRWLVRSLDDDGVEQYQVSSHAAEALAFVDRTRGTRSLVSESRIRTLFVALEGLARDAQPDRESQQAALREQVAHARDEIARAEAELARLEAGGDVVPVPRERLVEQLDNVASLVRELPADFARVAESVAELQRTIVTGLRQDERATGDVLADYLDASDTLMQRTPEGRAFSGAMELLRDPQLLGEVDARVRSVLAQPFAGDVPADRVEAVRALHGQLLSAVDAVLDAQTRASRTITQQLRVHNPLRDRELDAALREATAAMAEWFESSSRGARVEPLRWFERARLGRFRDQLHDLRPESLPDALSWTDLDDDPSGAELDSLLGMGGPRYAETAAHAARVLGRSGGASVDEVFTSAPAELRRPVELLGYLELATPDALDDALAAADVPAARLRRVTTVRADGSTRDMVLPHVPLAPAGPAAVDGPAAGSPPDDTPLTHEETDA</sequence>
<dbReference type="RefSeq" id="WP_098463985.1">
    <property type="nucleotide sequence ID" value="NZ_PDJJ01000001.1"/>
</dbReference>
<evidence type="ECO:0000256" key="1">
    <source>
        <dbReference type="SAM" id="Coils"/>
    </source>
</evidence>
<feature type="region of interest" description="Disordered" evidence="2">
    <location>
        <begin position="507"/>
        <end position="536"/>
    </location>
</feature>
<dbReference type="OrthoDB" id="3756696at2"/>
<reference evidence="3 4" key="1">
    <citation type="submission" date="2017-10" db="EMBL/GenBank/DDBJ databases">
        <title>Sequencing the genomes of 1000 actinobacteria strains.</title>
        <authorList>
            <person name="Klenk H.-P."/>
        </authorList>
    </citation>
    <scope>NUCLEOTIDE SEQUENCE [LARGE SCALE GENOMIC DNA]</scope>
    <source>
        <strain evidence="3 4">DSM 21863</strain>
    </source>
</reference>
<keyword evidence="1" id="KW-0175">Coiled coil</keyword>
<gene>
    <name evidence="3" type="ORF">ATJ88_2368</name>
</gene>
<feature type="coiled-coil region" evidence="1">
    <location>
        <begin position="159"/>
        <end position="186"/>
    </location>
</feature>
<proteinExistence type="predicted"/>
<dbReference type="AlphaFoldDB" id="A0A2A9EZB9"/>
<accession>A0A2A9EZB9</accession>
<organism evidence="3 4">
    <name type="scientific">Isoptericola jiangsuensis</name>
    <dbReference type="NCBI Taxonomy" id="548579"/>
    <lineage>
        <taxon>Bacteria</taxon>
        <taxon>Bacillati</taxon>
        <taxon>Actinomycetota</taxon>
        <taxon>Actinomycetes</taxon>
        <taxon>Micrococcales</taxon>
        <taxon>Promicromonosporaceae</taxon>
        <taxon>Isoptericola</taxon>
    </lineage>
</organism>
<dbReference type="EMBL" id="PDJJ01000001">
    <property type="protein sequence ID" value="PFG43662.1"/>
    <property type="molecule type" value="Genomic_DNA"/>
</dbReference>
<feature type="compositionally biased region" description="Low complexity" evidence="2">
    <location>
        <begin position="507"/>
        <end position="524"/>
    </location>
</feature>
<protein>
    <submittedName>
        <fullName evidence="3">Uncharacterized protein DUF3375</fullName>
    </submittedName>
</protein>
<evidence type="ECO:0000256" key="2">
    <source>
        <dbReference type="SAM" id="MobiDB-lite"/>
    </source>
</evidence>
<dbReference type="Pfam" id="PF11855">
    <property type="entry name" value="DUF3375"/>
    <property type="match status" value="1"/>
</dbReference>
<dbReference type="InterPro" id="IPR021804">
    <property type="entry name" value="DUF3375"/>
</dbReference>
<keyword evidence="4" id="KW-1185">Reference proteome</keyword>